<name>A0A7R9KPL2_9ACAR</name>
<evidence type="ECO:0000313" key="1">
    <source>
        <dbReference type="EMBL" id="CAD7627008.1"/>
    </source>
</evidence>
<dbReference type="Proteomes" id="UP000759131">
    <property type="component" value="Unassembled WGS sequence"/>
</dbReference>
<organism evidence="1">
    <name type="scientific">Medioppia subpectinata</name>
    <dbReference type="NCBI Taxonomy" id="1979941"/>
    <lineage>
        <taxon>Eukaryota</taxon>
        <taxon>Metazoa</taxon>
        <taxon>Ecdysozoa</taxon>
        <taxon>Arthropoda</taxon>
        <taxon>Chelicerata</taxon>
        <taxon>Arachnida</taxon>
        <taxon>Acari</taxon>
        <taxon>Acariformes</taxon>
        <taxon>Sarcoptiformes</taxon>
        <taxon>Oribatida</taxon>
        <taxon>Brachypylina</taxon>
        <taxon>Oppioidea</taxon>
        <taxon>Oppiidae</taxon>
        <taxon>Medioppia</taxon>
    </lineage>
</organism>
<dbReference type="CDD" id="cd00448">
    <property type="entry name" value="YjgF_YER057c_UK114_family"/>
    <property type="match status" value="1"/>
</dbReference>
<feature type="non-terminal residue" evidence="1">
    <location>
        <position position="1"/>
    </location>
</feature>
<gene>
    <name evidence="1" type="ORF">OSB1V03_LOCUS7438</name>
</gene>
<keyword evidence="2" id="KW-1185">Reference proteome</keyword>
<accession>A0A7R9KPL2</accession>
<dbReference type="SUPFAM" id="SSF55298">
    <property type="entry name" value="YjgF-like"/>
    <property type="match status" value="1"/>
</dbReference>
<dbReference type="AlphaFoldDB" id="A0A7R9KPL2"/>
<dbReference type="Gene3D" id="3.30.1330.40">
    <property type="entry name" value="RutC-like"/>
    <property type="match status" value="1"/>
</dbReference>
<protein>
    <submittedName>
        <fullName evidence="1">Uncharacterized protein</fullName>
    </submittedName>
</protein>
<dbReference type="EMBL" id="OC858928">
    <property type="protein sequence ID" value="CAD7627008.1"/>
    <property type="molecule type" value="Genomic_DNA"/>
</dbReference>
<dbReference type="OrthoDB" id="6494369at2759"/>
<dbReference type="EMBL" id="CAJPIZ010004353">
    <property type="protein sequence ID" value="CAG2107438.1"/>
    <property type="molecule type" value="Genomic_DNA"/>
</dbReference>
<feature type="non-terminal residue" evidence="1">
    <location>
        <position position="106"/>
    </location>
</feature>
<proteinExistence type="predicted"/>
<evidence type="ECO:0000313" key="2">
    <source>
        <dbReference type="Proteomes" id="UP000759131"/>
    </source>
</evidence>
<sequence length="106" mass="11834">QWPTNKRFCRHWCPDPEIISTLKPSNRVTLSTCREPSGGARRAGGSLHNIVKMTVYILDYKNSPIINKVLAKHLRVAAFPRGAEIEIESIAVLPKQLVPSIISSPF</sequence>
<reference evidence="1" key="1">
    <citation type="submission" date="2020-11" db="EMBL/GenBank/DDBJ databases">
        <authorList>
            <person name="Tran Van P."/>
        </authorList>
    </citation>
    <scope>NUCLEOTIDE SEQUENCE</scope>
</reference>
<dbReference type="InterPro" id="IPR035959">
    <property type="entry name" value="RutC-like_sf"/>
</dbReference>